<evidence type="ECO:0000313" key="8">
    <source>
        <dbReference type="EMBL" id="ESR27487.1"/>
    </source>
</evidence>
<evidence type="ECO:0000313" key="9">
    <source>
        <dbReference type="Proteomes" id="UP000017819"/>
    </source>
</evidence>
<evidence type="ECO:0000259" key="7">
    <source>
        <dbReference type="Pfam" id="PF00892"/>
    </source>
</evidence>
<dbReference type="InterPro" id="IPR000620">
    <property type="entry name" value="EamA_dom"/>
</dbReference>
<dbReference type="eggNOG" id="COG0697">
    <property type="taxonomic scope" value="Bacteria"/>
</dbReference>
<organism evidence="8 9">
    <name type="scientific">Lutibaculum baratangense AMV1</name>
    <dbReference type="NCBI Taxonomy" id="631454"/>
    <lineage>
        <taxon>Bacteria</taxon>
        <taxon>Pseudomonadati</taxon>
        <taxon>Pseudomonadota</taxon>
        <taxon>Alphaproteobacteria</taxon>
        <taxon>Hyphomicrobiales</taxon>
        <taxon>Tepidamorphaceae</taxon>
        <taxon>Lutibaculum</taxon>
    </lineage>
</organism>
<evidence type="ECO:0000256" key="3">
    <source>
        <dbReference type="ARBA" id="ARBA00022692"/>
    </source>
</evidence>
<dbReference type="EMBL" id="AWXZ01000002">
    <property type="protein sequence ID" value="ESR27487.1"/>
    <property type="molecule type" value="Genomic_DNA"/>
</dbReference>
<dbReference type="InterPro" id="IPR037185">
    <property type="entry name" value="EmrE-like"/>
</dbReference>
<comment type="similarity">
    <text evidence="2">Belongs to the drug/metabolite transporter (DMT) superfamily. 10 TMS drug/metabolite exporter (DME) (TC 2.A.7.3) family.</text>
</comment>
<dbReference type="Pfam" id="PF00892">
    <property type="entry name" value="EamA"/>
    <property type="match status" value="2"/>
</dbReference>
<dbReference type="PANTHER" id="PTHR22911:SF6">
    <property type="entry name" value="SOLUTE CARRIER FAMILY 35 MEMBER G1"/>
    <property type="match status" value="1"/>
</dbReference>
<feature type="domain" description="EamA" evidence="7">
    <location>
        <begin position="31"/>
        <end position="160"/>
    </location>
</feature>
<proteinExistence type="inferred from homology"/>
<keyword evidence="5 6" id="KW-0472">Membrane</keyword>
<feature type="transmembrane region" description="Helical" evidence="6">
    <location>
        <begin position="261"/>
        <end position="280"/>
    </location>
</feature>
<sequence>MRVGTPVCFTCGLAAVRIRPMSTSQSTPGPVLAVTAAIALLSLMDATIKSLGPAVPILQIVFLRYLFGAAFALPVYLATGPHRLTRQGLRDNLLRTVVMLVAAGLFFYSITRMPLVEVVTLAFTAPIFMVFLAKPILGEPIELRALAAVALGLVGVVAVVWGDAGGGGSLTVGGTAAILGSAAVYALGVVLLRKHAIDAKPPALVFMQQVMGVALMAPFVWLFWQDVSTADWLRYVAIGLLATGGSLLMAWGFGRASAARLAPIEYTNLIWATLFAYVWFKETPGTMTWIGAVAIIGACLLASRPGWPIFPRRRWPALWRRRAP</sequence>
<feature type="transmembrane region" description="Helical" evidence="6">
    <location>
        <begin position="286"/>
        <end position="303"/>
    </location>
</feature>
<accession>V4R6C6</accession>
<evidence type="ECO:0000256" key="1">
    <source>
        <dbReference type="ARBA" id="ARBA00004141"/>
    </source>
</evidence>
<keyword evidence="3 6" id="KW-0812">Transmembrane</keyword>
<dbReference type="STRING" id="631454.N177_0010"/>
<dbReference type="AlphaFoldDB" id="V4R6C6"/>
<reference evidence="8 9" key="1">
    <citation type="journal article" date="2014" name="Genome Announc.">
        <title>Draft Genome Sequence of Lutibaculum baratangense Strain AMV1T, Isolated from a Mud Volcano in Andamans, India.</title>
        <authorList>
            <person name="Singh A."/>
            <person name="Sreenivas A."/>
            <person name="Sathyanarayana Reddy G."/>
            <person name="Pinnaka A.K."/>
            <person name="Shivaji S."/>
        </authorList>
    </citation>
    <scope>NUCLEOTIDE SEQUENCE [LARGE SCALE GENOMIC DNA]</scope>
    <source>
        <strain evidence="8 9">AMV1</strain>
    </source>
</reference>
<evidence type="ECO:0000256" key="6">
    <source>
        <dbReference type="SAM" id="Phobius"/>
    </source>
</evidence>
<feature type="transmembrane region" description="Helical" evidence="6">
    <location>
        <begin position="236"/>
        <end position="254"/>
    </location>
</feature>
<feature type="transmembrane region" description="Helical" evidence="6">
    <location>
        <begin position="204"/>
        <end position="224"/>
    </location>
</feature>
<evidence type="ECO:0000256" key="2">
    <source>
        <dbReference type="ARBA" id="ARBA00009853"/>
    </source>
</evidence>
<feature type="domain" description="EamA" evidence="7">
    <location>
        <begin position="176"/>
        <end position="303"/>
    </location>
</feature>
<feature type="transmembrane region" description="Helical" evidence="6">
    <location>
        <begin position="145"/>
        <end position="164"/>
    </location>
</feature>
<dbReference type="Proteomes" id="UP000017819">
    <property type="component" value="Unassembled WGS sequence"/>
</dbReference>
<feature type="transmembrane region" description="Helical" evidence="6">
    <location>
        <begin position="92"/>
        <end position="110"/>
    </location>
</feature>
<feature type="transmembrane region" description="Helical" evidence="6">
    <location>
        <begin position="116"/>
        <end position="133"/>
    </location>
</feature>
<gene>
    <name evidence="8" type="ORF">N177_0010</name>
</gene>
<comment type="caution">
    <text evidence="8">The sequence shown here is derived from an EMBL/GenBank/DDBJ whole genome shotgun (WGS) entry which is preliminary data.</text>
</comment>
<keyword evidence="4 6" id="KW-1133">Transmembrane helix</keyword>
<evidence type="ECO:0000256" key="4">
    <source>
        <dbReference type="ARBA" id="ARBA00022989"/>
    </source>
</evidence>
<feature type="transmembrane region" description="Helical" evidence="6">
    <location>
        <begin position="170"/>
        <end position="192"/>
    </location>
</feature>
<comment type="subcellular location">
    <subcellularLocation>
        <location evidence="1">Membrane</location>
        <topology evidence="1">Multi-pass membrane protein</topology>
    </subcellularLocation>
</comment>
<evidence type="ECO:0000256" key="5">
    <source>
        <dbReference type="ARBA" id="ARBA00023136"/>
    </source>
</evidence>
<dbReference type="SUPFAM" id="SSF103481">
    <property type="entry name" value="Multidrug resistance efflux transporter EmrE"/>
    <property type="match status" value="2"/>
</dbReference>
<dbReference type="GO" id="GO:0016020">
    <property type="term" value="C:membrane"/>
    <property type="evidence" value="ECO:0007669"/>
    <property type="project" value="UniProtKB-SubCell"/>
</dbReference>
<keyword evidence="9" id="KW-1185">Reference proteome</keyword>
<feature type="transmembrane region" description="Helical" evidence="6">
    <location>
        <begin position="57"/>
        <end position="80"/>
    </location>
</feature>
<dbReference type="PANTHER" id="PTHR22911">
    <property type="entry name" value="ACYL-MALONYL CONDENSING ENZYME-RELATED"/>
    <property type="match status" value="1"/>
</dbReference>
<name>V4R6C6_9HYPH</name>
<protein>
    <recommendedName>
        <fullName evidence="7">EamA domain-containing protein</fullName>
    </recommendedName>
</protein>